<organism evidence="1 2">
    <name type="scientific">Paenibacillus pabuli</name>
    <dbReference type="NCBI Taxonomy" id="1472"/>
    <lineage>
        <taxon>Bacteria</taxon>
        <taxon>Bacillati</taxon>
        <taxon>Bacillota</taxon>
        <taxon>Bacilli</taxon>
        <taxon>Bacillales</taxon>
        <taxon>Paenibacillaceae</taxon>
        <taxon>Paenibacillus</taxon>
    </lineage>
</organism>
<dbReference type="RefSeq" id="WP_110000813.1">
    <property type="nucleotide sequence ID" value="NZ_QGTZ01000009.1"/>
</dbReference>
<sequence>MQIAKATEVLLTLDKPRRFLYDLNALVELEEIYGSQEKAFEGVRTGKLKHILNVFWACLVHEDSSLTVKDVGRIFSRTDPDIIVELSDIILKAATSE</sequence>
<accession>A0A855XTA5</accession>
<proteinExistence type="predicted"/>
<dbReference type="Proteomes" id="UP000247078">
    <property type="component" value="Unassembled WGS sequence"/>
</dbReference>
<dbReference type="AlphaFoldDB" id="A0A855XTA5"/>
<name>A0A855XTA5_9BACL</name>
<protein>
    <submittedName>
        <fullName evidence="1">Uncharacterized protein</fullName>
    </submittedName>
</protein>
<reference evidence="1 2" key="1">
    <citation type="submission" date="2018-05" db="EMBL/GenBank/DDBJ databases">
        <title>Freshwater and sediment microbial communities from various areas in North America, analyzing microbe dynamics in response to fracking.</title>
        <authorList>
            <person name="Lamendella R."/>
        </authorList>
    </citation>
    <scope>NUCLEOTIDE SEQUENCE [LARGE SCALE GENOMIC DNA]</scope>
    <source>
        <strain evidence="1 2">DB-3</strain>
    </source>
</reference>
<evidence type="ECO:0000313" key="1">
    <source>
        <dbReference type="EMBL" id="PWW37400.1"/>
    </source>
</evidence>
<evidence type="ECO:0000313" key="2">
    <source>
        <dbReference type="Proteomes" id="UP000247078"/>
    </source>
</evidence>
<gene>
    <name evidence="1" type="ORF">DET56_109287</name>
</gene>
<dbReference type="EMBL" id="QGTZ01000009">
    <property type="protein sequence ID" value="PWW37400.1"/>
    <property type="molecule type" value="Genomic_DNA"/>
</dbReference>
<comment type="caution">
    <text evidence="1">The sequence shown here is derived from an EMBL/GenBank/DDBJ whole genome shotgun (WGS) entry which is preliminary data.</text>
</comment>